<name>A0ABU2N6B8_9PSEU</name>
<comment type="caution">
    <text evidence="2">The sequence shown here is derived from an EMBL/GenBank/DDBJ whole genome shotgun (WGS) entry which is preliminary data.</text>
</comment>
<organism evidence="2 3">
    <name type="scientific">Pseudonocardia charpentierae</name>
    <dbReference type="NCBI Taxonomy" id="3075545"/>
    <lineage>
        <taxon>Bacteria</taxon>
        <taxon>Bacillati</taxon>
        <taxon>Actinomycetota</taxon>
        <taxon>Actinomycetes</taxon>
        <taxon>Pseudonocardiales</taxon>
        <taxon>Pseudonocardiaceae</taxon>
        <taxon>Pseudonocardia</taxon>
    </lineage>
</organism>
<dbReference type="EMBL" id="JAVREJ010000003">
    <property type="protein sequence ID" value="MDT0349261.1"/>
    <property type="molecule type" value="Genomic_DNA"/>
</dbReference>
<gene>
    <name evidence="2" type="ORF">RM445_06950</name>
</gene>
<evidence type="ECO:0000313" key="2">
    <source>
        <dbReference type="EMBL" id="MDT0349261.1"/>
    </source>
</evidence>
<dbReference type="Proteomes" id="UP001183202">
    <property type="component" value="Unassembled WGS sequence"/>
</dbReference>
<dbReference type="RefSeq" id="WP_311555252.1">
    <property type="nucleotide sequence ID" value="NZ_JAVREJ010000003.1"/>
</dbReference>
<feature type="region of interest" description="Disordered" evidence="1">
    <location>
        <begin position="181"/>
        <end position="223"/>
    </location>
</feature>
<evidence type="ECO:0000256" key="1">
    <source>
        <dbReference type="SAM" id="MobiDB-lite"/>
    </source>
</evidence>
<evidence type="ECO:0000313" key="3">
    <source>
        <dbReference type="Proteomes" id="UP001183202"/>
    </source>
</evidence>
<proteinExistence type="predicted"/>
<accession>A0ABU2N6B8</accession>
<reference evidence="3" key="1">
    <citation type="submission" date="2023-07" db="EMBL/GenBank/DDBJ databases">
        <title>30 novel species of actinomycetes from the DSMZ collection.</title>
        <authorList>
            <person name="Nouioui I."/>
        </authorList>
    </citation>
    <scope>NUCLEOTIDE SEQUENCE [LARGE SCALE GENOMIC DNA]</scope>
    <source>
        <strain evidence="3">DSM 45834</strain>
    </source>
</reference>
<evidence type="ECO:0008006" key="4">
    <source>
        <dbReference type="Google" id="ProtNLM"/>
    </source>
</evidence>
<sequence>MTASPTAAPATSTETVVTSFSVIPDVTCSGTTSAVPMAWSTRNAQSVEFQVDGAPVTAGAGYAVSGTGNVLVPCDGKEHEVALVAAGTSGRASVSRQVNTFNAPPPVGAPLITRFSMLEDVTCPGGTAEVAAAWVTQNAQAVNFSVDGQPLPAAAGFPTTGTGNIAVPCDGTDHKITLTATGTGPAAASSRSVNTTVSTSPATPTAPTSATSPASVTAVPTTR</sequence>
<keyword evidence="3" id="KW-1185">Reference proteome</keyword>
<protein>
    <recommendedName>
        <fullName evidence="4">Ig-like domain (Group 3)</fullName>
    </recommendedName>
</protein>